<dbReference type="Proteomes" id="UP000266313">
    <property type="component" value="Chromosome"/>
</dbReference>
<accession>A0A250KNV2</accession>
<dbReference type="CDD" id="cd10147">
    <property type="entry name" value="Wzt_C-like"/>
    <property type="match status" value="1"/>
</dbReference>
<dbReference type="InterPro" id="IPR015860">
    <property type="entry name" value="ABC_transpr_TagH-like"/>
</dbReference>
<dbReference type="KEGG" id="mmai:sS8_1400"/>
<dbReference type="Pfam" id="PF00005">
    <property type="entry name" value="ABC_tran"/>
    <property type="match status" value="1"/>
</dbReference>
<comment type="similarity">
    <text evidence="1">Belongs to the ABC transporter superfamily.</text>
</comment>
<feature type="domain" description="ABC transporter" evidence="5">
    <location>
        <begin position="36"/>
        <end position="255"/>
    </location>
</feature>
<dbReference type="InterPro" id="IPR017871">
    <property type="entry name" value="ABC_transporter-like_CS"/>
</dbReference>
<dbReference type="GO" id="GO:0016020">
    <property type="term" value="C:membrane"/>
    <property type="evidence" value="ECO:0007669"/>
    <property type="project" value="InterPro"/>
</dbReference>
<dbReference type="InterPro" id="IPR027417">
    <property type="entry name" value="P-loop_NTPase"/>
</dbReference>
<evidence type="ECO:0000256" key="3">
    <source>
        <dbReference type="ARBA" id="ARBA00022741"/>
    </source>
</evidence>
<dbReference type="Pfam" id="PF14524">
    <property type="entry name" value="Wzt_C"/>
    <property type="match status" value="1"/>
</dbReference>
<dbReference type="Gene3D" id="3.40.50.300">
    <property type="entry name" value="P-loop containing nucleotide triphosphate hydrolases"/>
    <property type="match status" value="1"/>
</dbReference>
<dbReference type="SUPFAM" id="SSF52540">
    <property type="entry name" value="P-loop containing nucleoside triphosphate hydrolases"/>
    <property type="match status" value="1"/>
</dbReference>
<keyword evidence="7" id="KW-1185">Reference proteome</keyword>
<name>A0A250KNV2_9GAMM</name>
<reference evidence="6 7" key="1">
    <citation type="submission" date="2016-12" db="EMBL/GenBank/DDBJ databases">
        <title>Genome sequencing of Methylocaldum marinum.</title>
        <authorList>
            <person name="Takeuchi M."/>
            <person name="Kamagata Y."/>
            <person name="Hiraoka S."/>
            <person name="Oshima K."/>
            <person name="Hattori M."/>
            <person name="Iwasaki W."/>
        </authorList>
    </citation>
    <scope>NUCLEOTIDE SEQUENCE [LARGE SCALE GENOMIC DNA]</scope>
    <source>
        <strain evidence="6 7">S8</strain>
    </source>
</reference>
<evidence type="ECO:0000256" key="1">
    <source>
        <dbReference type="ARBA" id="ARBA00005417"/>
    </source>
</evidence>
<dbReference type="CDD" id="cd03220">
    <property type="entry name" value="ABC_KpsT_Wzt"/>
    <property type="match status" value="1"/>
</dbReference>
<sequence>MSSMVEVDRLSKLYARSPSEVRRRAAGVFGRVLLGRGRTSVGKLRPTEFWALRDIGFRVARGEALGIIGLNGSGKTTLLRLLAGQLLPDEGEIRLSGSTAALIDLTAGFRMSASGRENIFLKGAMLGRSRREMERMFDDIVAFTELGDAINAPVSSYSAGMLMRLAFAINLASEPDILLIDETLAVGDFRFRQKCLARLRELRERCCFILVSHSMADIKHFCSRVIVLDKGRIVFKGEPEAAVAFYETMNVVEQTSEKRIESILGPWIHNTDAVADLEHYWSDADGRPIDEIRAGETLYFHVAFTPNHTPRRLIMGIPVWTESGQFVTGFSTETANDHFTVNAAKKTVFRLEVPNLALNPGRYVSNFTLLDGPEFLVRMANPSLVVKANAPPYWGVVSLPHKWFRADDIRTHLNLLTEEVRQTL</sequence>
<dbReference type="InterPro" id="IPR029439">
    <property type="entry name" value="Wzt_C"/>
</dbReference>
<dbReference type="InterPro" id="IPR003439">
    <property type="entry name" value="ABC_transporter-like_ATP-bd"/>
</dbReference>
<dbReference type="InterPro" id="IPR050683">
    <property type="entry name" value="Bact_Polysacc_Export_ATP-bd"/>
</dbReference>
<evidence type="ECO:0000313" key="7">
    <source>
        <dbReference type="Proteomes" id="UP000266313"/>
    </source>
</evidence>
<dbReference type="EMBL" id="AP017928">
    <property type="protein sequence ID" value="BBA33360.1"/>
    <property type="molecule type" value="Genomic_DNA"/>
</dbReference>
<dbReference type="GO" id="GO:0005524">
    <property type="term" value="F:ATP binding"/>
    <property type="evidence" value="ECO:0007669"/>
    <property type="project" value="UniProtKB-KW"/>
</dbReference>
<dbReference type="PANTHER" id="PTHR46743">
    <property type="entry name" value="TEICHOIC ACIDS EXPORT ATP-BINDING PROTEIN TAGH"/>
    <property type="match status" value="1"/>
</dbReference>
<dbReference type="Gene3D" id="2.70.50.60">
    <property type="entry name" value="abc- transporter (atp binding component) like domain"/>
    <property type="match status" value="1"/>
</dbReference>
<protein>
    <submittedName>
        <fullName evidence="6">Predicted O-antigen export system ATP-binding protein</fullName>
    </submittedName>
</protein>
<dbReference type="AlphaFoldDB" id="A0A250KNV2"/>
<organism evidence="6 7">
    <name type="scientific">Methylocaldum marinum</name>
    <dbReference type="NCBI Taxonomy" id="1432792"/>
    <lineage>
        <taxon>Bacteria</taxon>
        <taxon>Pseudomonadati</taxon>
        <taxon>Pseudomonadota</taxon>
        <taxon>Gammaproteobacteria</taxon>
        <taxon>Methylococcales</taxon>
        <taxon>Methylococcaceae</taxon>
        <taxon>Methylocaldum</taxon>
    </lineage>
</organism>
<dbReference type="PROSITE" id="PS50893">
    <property type="entry name" value="ABC_TRANSPORTER_2"/>
    <property type="match status" value="1"/>
</dbReference>
<keyword evidence="3" id="KW-0547">Nucleotide-binding</keyword>
<keyword evidence="4 6" id="KW-0067">ATP-binding</keyword>
<dbReference type="PANTHER" id="PTHR46743:SF2">
    <property type="entry name" value="TEICHOIC ACIDS EXPORT ATP-BINDING PROTEIN TAGH"/>
    <property type="match status" value="1"/>
</dbReference>
<evidence type="ECO:0000313" key="6">
    <source>
        <dbReference type="EMBL" id="BBA33360.1"/>
    </source>
</evidence>
<proteinExistence type="inferred from homology"/>
<dbReference type="InterPro" id="IPR003593">
    <property type="entry name" value="AAA+_ATPase"/>
</dbReference>
<keyword evidence="2" id="KW-0813">Transport</keyword>
<dbReference type="GO" id="GO:0016887">
    <property type="term" value="F:ATP hydrolysis activity"/>
    <property type="evidence" value="ECO:0007669"/>
    <property type="project" value="InterPro"/>
</dbReference>
<dbReference type="SMART" id="SM00382">
    <property type="entry name" value="AAA"/>
    <property type="match status" value="1"/>
</dbReference>
<evidence type="ECO:0000259" key="5">
    <source>
        <dbReference type="PROSITE" id="PS50893"/>
    </source>
</evidence>
<evidence type="ECO:0000256" key="4">
    <source>
        <dbReference type="ARBA" id="ARBA00022840"/>
    </source>
</evidence>
<dbReference type="GO" id="GO:0140359">
    <property type="term" value="F:ABC-type transporter activity"/>
    <property type="evidence" value="ECO:0007669"/>
    <property type="project" value="InterPro"/>
</dbReference>
<dbReference type="PROSITE" id="PS00211">
    <property type="entry name" value="ABC_TRANSPORTER_1"/>
    <property type="match status" value="1"/>
</dbReference>
<evidence type="ECO:0000256" key="2">
    <source>
        <dbReference type="ARBA" id="ARBA00022448"/>
    </source>
</evidence>
<gene>
    <name evidence="6" type="ORF">sS8_1400</name>
</gene>